<keyword evidence="6 7" id="KW-0961">Cell wall biogenesis/degradation</keyword>
<keyword evidence="5 7" id="KW-0456">Lyase</keyword>
<keyword evidence="3 7" id="KW-1133">Transmembrane helix</keyword>
<reference evidence="9 11" key="2">
    <citation type="submission" date="2019-03" db="EMBL/GenBank/DDBJ databases">
        <title>Genomic Encyclopedia of Type Strains, Phase IV (KMG-IV): sequencing the most valuable type-strain genomes for metagenomic binning, comparative biology and taxonomic classification.</title>
        <authorList>
            <person name="Goeker M."/>
        </authorList>
    </citation>
    <scope>NUCLEOTIDE SEQUENCE [LARGE SCALE GENOMIC DNA]</scope>
    <source>
        <strain evidence="9 11">DSM 20580</strain>
    </source>
</reference>
<comment type="subcellular location">
    <subcellularLocation>
        <location evidence="7">Cell membrane</location>
        <topology evidence="7">Single-pass membrane protein</topology>
    </subcellularLocation>
</comment>
<keyword evidence="11" id="KW-1185">Reference proteome</keyword>
<proteinExistence type="inferred from homology"/>
<name>A0A2U3AHP1_9BACL</name>
<comment type="caution">
    <text evidence="8">The sequence shown here is derived from an EMBL/GenBank/DDBJ whole genome shotgun (WGS) entry which is preliminary data.</text>
</comment>
<comment type="catalytic activity">
    <reaction evidence="7">
        <text>a peptidoglycan chain = a peptidoglycan chain with N-acetyl-1,6-anhydromuramyl-[peptide] at the reducing end + a peptidoglycan chain with N-acetylglucosamine at the non-reducing end.</text>
        <dbReference type="EC" id="4.2.2.29"/>
    </reaction>
</comment>
<dbReference type="NCBIfam" id="TIGR00247">
    <property type="entry name" value="endolytic transglycosylase MltG"/>
    <property type="match status" value="1"/>
</dbReference>
<evidence type="ECO:0000256" key="2">
    <source>
        <dbReference type="ARBA" id="ARBA00022692"/>
    </source>
</evidence>
<evidence type="ECO:0000313" key="11">
    <source>
        <dbReference type="Proteomes" id="UP000294641"/>
    </source>
</evidence>
<dbReference type="GO" id="GO:0008932">
    <property type="term" value="F:lytic endotransglycosylase activity"/>
    <property type="evidence" value="ECO:0007669"/>
    <property type="project" value="UniProtKB-UniRule"/>
</dbReference>
<protein>
    <recommendedName>
        <fullName evidence="7">Endolytic murein transglycosylase</fullName>
        <ecNumber evidence="7">4.2.2.29</ecNumber>
    </recommendedName>
    <alternativeName>
        <fullName evidence="7">Peptidoglycan lytic transglycosylase</fullName>
    </alternativeName>
    <alternativeName>
        <fullName evidence="7">Peptidoglycan polymerization terminase</fullName>
    </alternativeName>
</protein>
<dbReference type="GO" id="GO:0005886">
    <property type="term" value="C:plasma membrane"/>
    <property type="evidence" value="ECO:0007669"/>
    <property type="project" value="UniProtKB-SubCell"/>
</dbReference>
<dbReference type="Proteomes" id="UP000254330">
    <property type="component" value="Unassembled WGS sequence"/>
</dbReference>
<dbReference type="GO" id="GO:0009252">
    <property type="term" value="P:peptidoglycan biosynthetic process"/>
    <property type="evidence" value="ECO:0007669"/>
    <property type="project" value="UniProtKB-UniRule"/>
</dbReference>
<evidence type="ECO:0000256" key="7">
    <source>
        <dbReference type="HAMAP-Rule" id="MF_02065"/>
    </source>
</evidence>
<dbReference type="PANTHER" id="PTHR30518:SF2">
    <property type="entry name" value="ENDOLYTIC MUREIN TRANSGLYCOSYLASE"/>
    <property type="match status" value="1"/>
</dbReference>
<dbReference type="InterPro" id="IPR003770">
    <property type="entry name" value="MLTG-like"/>
</dbReference>
<dbReference type="Gene3D" id="3.30.1490.480">
    <property type="entry name" value="Endolytic murein transglycosylase"/>
    <property type="match status" value="1"/>
</dbReference>
<keyword evidence="1 7" id="KW-1003">Cell membrane</keyword>
<dbReference type="GO" id="GO:0071555">
    <property type="term" value="P:cell wall organization"/>
    <property type="evidence" value="ECO:0007669"/>
    <property type="project" value="UniProtKB-KW"/>
</dbReference>
<dbReference type="EMBL" id="UGNP01000001">
    <property type="protein sequence ID" value="STX10100.1"/>
    <property type="molecule type" value="Genomic_DNA"/>
</dbReference>
<comment type="function">
    <text evidence="7">Functions as a peptidoglycan terminase that cleaves nascent peptidoglycan strands endolytically to terminate their elongation.</text>
</comment>
<evidence type="ECO:0000313" key="10">
    <source>
        <dbReference type="Proteomes" id="UP000254330"/>
    </source>
</evidence>
<dbReference type="EMBL" id="SNZG01000001">
    <property type="protein sequence ID" value="TDR44294.1"/>
    <property type="molecule type" value="Genomic_DNA"/>
</dbReference>
<dbReference type="Proteomes" id="UP000294641">
    <property type="component" value="Unassembled WGS sequence"/>
</dbReference>
<evidence type="ECO:0000256" key="1">
    <source>
        <dbReference type="ARBA" id="ARBA00022475"/>
    </source>
</evidence>
<evidence type="ECO:0000313" key="9">
    <source>
        <dbReference type="EMBL" id="TDR44294.1"/>
    </source>
</evidence>
<keyword evidence="2 7" id="KW-0812">Transmembrane</keyword>
<dbReference type="RefSeq" id="WP_109348326.1">
    <property type="nucleotide sequence ID" value="NZ_BJUE01000001.1"/>
</dbReference>
<dbReference type="HAMAP" id="MF_02065">
    <property type="entry name" value="MltG"/>
    <property type="match status" value="1"/>
</dbReference>
<keyword evidence="4 7" id="KW-0472">Membrane</keyword>
<comment type="similarity">
    <text evidence="7">Belongs to the transglycosylase MltG family.</text>
</comment>
<dbReference type="PANTHER" id="PTHR30518">
    <property type="entry name" value="ENDOLYTIC MUREIN TRANSGLYCOSYLASE"/>
    <property type="match status" value="1"/>
</dbReference>
<gene>
    <name evidence="8" type="primary">yceG</name>
    <name evidence="7" type="synonym">mltG</name>
    <name evidence="9" type="ORF">DFR61_101133</name>
    <name evidence="8" type="ORF">NCTC10597_01810</name>
</gene>
<dbReference type="Gene3D" id="3.30.160.60">
    <property type="entry name" value="Classic Zinc Finger"/>
    <property type="match status" value="1"/>
</dbReference>
<dbReference type="CDD" id="cd08010">
    <property type="entry name" value="MltG_like"/>
    <property type="match status" value="1"/>
</dbReference>
<organism evidence="8 10">
    <name type="scientific">Kurthia zopfii</name>
    <dbReference type="NCBI Taxonomy" id="1650"/>
    <lineage>
        <taxon>Bacteria</taxon>
        <taxon>Bacillati</taxon>
        <taxon>Bacillota</taxon>
        <taxon>Bacilli</taxon>
        <taxon>Bacillales</taxon>
        <taxon>Caryophanaceae</taxon>
        <taxon>Kurthia</taxon>
    </lineage>
</organism>
<dbReference type="Pfam" id="PF02618">
    <property type="entry name" value="YceG"/>
    <property type="match status" value="1"/>
</dbReference>
<evidence type="ECO:0000256" key="4">
    <source>
        <dbReference type="ARBA" id="ARBA00023136"/>
    </source>
</evidence>
<dbReference type="AlphaFoldDB" id="A0A2U3AHP1"/>
<accession>A0A2U3AHP1</accession>
<sequence length="377" mass="42926">MDPKIPQDEFERLKGRQKEKKIVRKIVLYVGAALIALALIIGISAYFYVTNALKPVDENNKVAVKIELPIGSNLDSISQTLEDKGVIRNAKIFKYYTKFKNNAGFQAGTYKIPPSMSVDDIIKSLKTGKVYRKPEFQITIPEGLTLEQIGAAIEKRTDFTSKEFMKLVTSEKFIKEMKAKYPDTVTKAVDGKEIRYKLEGYLYPSTYDFFTKSPTLEEIVEKFVAQTDSMIRSYEPKLKEMKMSPHEFLTFSSLLEREATAQSDRETIASVFNNRMEQGMPLQTDPTVLYALGKHKDRVLYKDLEVKNAYNTYKNKGLPPGPIANAGRASMDATIDPAKTDYLYFVADKKGQNHFAESYEEHQQNVAKYVRSNDSKE</sequence>
<evidence type="ECO:0000256" key="3">
    <source>
        <dbReference type="ARBA" id="ARBA00022989"/>
    </source>
</evidence>
<dbReference type="OrthoDB" id="9814591at2"/>
<evidence type="ECO:0000256" key="5">
    <source>
        <dbReference type="ARBA" id="ARBA00023239"/>
    </source>
</evidence>
<evidence type="ECO:0000256" key="6">
    <source>
        <dbReference type="ARBA" id="ARBA00023316"/>
    </source>
</evidence>
<reference evidence="8 10" key="1">
    <citation type="submission" date="2018-06" db="EMBL/GenBank/DDBJ databases">
        <authorList>
            <consortium name="Pathogen Informatics"/>
            <person name="Doyle S."/>
        </authorList>
    </citation>
    <scope>NUCLEOTIDE SEQUENCE [LARGE SCALE GENOMIC DNA]</scope>
    <source>
        <strain evidence="8 10">NCTC10597</strain>
    </source>
</reference>
<feature type="transmembrane region" description="Helical" evidence="7">
    <location>
        <begin position="26"/>
        <end position="49"/>
    </location>
</feature>
<dbReference type="EC" id="4.2.2.29" evidence="7"/>
<evidence type="ECO:0000313" key="8">
    <source>
        <dbReference type="EMBL" id="STX10100.1"/>
    </source>
</evidence>
<feature type="site" description="Important for catalytic activity" evidence="7">
    <location>
        <position position="258"/>
    </location>
</feature>